<sequence>CMPSAETAENMLQAGKAGMVIGWGKTEEEFEGQPNLLREVRLTVRDHNNCGEDHSNTVTNNMFCAGPPPGQEGRDACQGDSGGPYMKKVGLLCLFKL</sequence>
<protein>
    <submittedName>
        <fullName evidence="6">Prothrombin-like</fullName>
    </submittedName>
</protein>
<evidence type="ECO:0000256" key="3">
    <source>
        <dbReference type="ARBA" id="ARBA00022825"/>
    </source>
</evidence>
<dbReference type="PROSITE" id="PS00135">
    <property type="entry name" value="TRYPSIN_SER"/>
    <property type="match status" value="1"/>
</dbReference>
<keyword evidence="1" id="KW-0645">Protease</keyword>
<organism evidence="5 6">
    <name type="scientific">Saccoglossus kowalevskii</name>
    <name type="common">Acorn worm</name>
    <dbReference type="NCBI Taxonomy" id="10224"/>
    <lineage>
        <taxon>Eukaryota</taxon>
        <taxon>Metazoa</taxon>
        <taxon>Hemichordata</taxon>
        <taxon>Enteropneusta</taxon>
        <taxon>Harrimaniidae</taxon>
        <taxon>Saccoglossus</taxon>
    </lineage>
</organism>
<evidence type="ECO:0000256" key="2">
    <source>
        <dbReference type="ARBA" id="ARBA00022801"/>
    </source>
</evidence>
<dbReference type="InterPro" id="IPR033116">
    <property type="entry name" value="TRYPSIN_SER"/>
</dbReference>
<dbReference type="Proteomes" id="UP000694865">
    <property type="component" value="Unplaced"/>
</dbReference>
<dbReference type="PANTHER" id="PTHR24264">
    <property type="entry name" value="TRYPSIN-RELATED"/>
    <property type="match status" value="1"/>
</dbReference>
<evidence type="ECO:0000259" key="4">
    <source>
        <dbReference type="PROSITE" id="PS50240"/>
    </source>
</evidence>
<evidence type="ECO:0000313" key="6">
    <source>
        <dbReference type="RefSeq" id="XP_006812929.1"/>
    </source>
</evidence>
<proteinExistence type="predicted"/>
<dbReference type="PANTHER" id="PTHR24264:SF54">
    <property type="entry name" value="PEPTIDASE S1 DOMAIN-CONTAINING PROTEIN"/>
    <property type="match status" value="1"/>
</dbReference>
<dbReference type="PROSITE" id="PS50240">
    <property type="entry name" value="TRYPSIN_DOM"/>
    <property type="match status" value="1"/>
</dbReference>
<evidence type="ECO:0000256" key="1">
    <source>
        <dbReference type="ARBA" id="ARBA00022670"/>
    </source>
</evidence>
<accession>A0ABM0LYT8</accession>
<dbReference type="SUPFAM" id="SSF50494">
    <property type="entry name" value="Trypsin-like serine proteases"/>
    <property type="match status" value="1"/>
</dbReference>
<feature type="non-terminal residue" evidence="6">
    <location>
        <position position="1"/>
    </location>
</feature>
<name>A0ABM0LYT8_SACKO</name>
<dbReference type="Gene3D" id="2.40.10.10">
    <property type="entry name" value="Trypsin-like serine proteases"/>
    <property type="match status" value="1"/>
</dbReference>
<dbReference type="InterPro" id="IPR001254">
    <property type="entry name" value="Trypsin_dom"/>
</dbReference>
<gene>
    <name evidence="6" type="primary">LOC102805826</name>
</gene>
<dbReference type="InterPro" id="IPR043504">
    <property type="entry name" value="Peptidase_S1_PA_chymotrypsin"/>
</dbReference>
<dbReference type="RefSeq" id="XP_006812929.1">
    <property type="nucleotide sequence ID" value="XM_006812866.1"/>
</dbReference>
<feature type="domain" description="Peptidase S1" evidence="4">
    <location>
        <begin position="1"/>
        <end position="97"/>
    </location>
</feature>
<dbReference type="InterPro" id="IPR009003">
    <property type="entry name" value="Peptidase_S1_PA"/>
</dbReference>
<keyword evidence="2" id="KW-0378">Hydrolase</keyword>
<dbReference type="InterPro" id="IPR050127">
    <property type="entry name" value="Serine_Proteases_S1"/>
</dbReference>
<keyword evidence="3" id="KW-0720">Serine protease</keyword>
<reference evidence="6" key="1">
    <citation type="submission" date="2025-08" db="UniProtKB">
        <authorList>
            <consortium name="RefSeq"/>
        </authorList>
    </citation>
    <scope>IDENTIFICATION</scope>
    <source>
        <tissue evidence="6">Testes</tissue>
    </source>
</reference>
<keyword evidence="5" id="KW-1185">Reference proteome</keyword>
<evidence type="ECO:0000313" key="5">
    <source>
        <dbReference type="Proteomes" id="UP000694865"/>
    </source>
</evidence>
<dbReference type="Pfam" id="PF00089">
    <property type="entry name" value="Trypsin"/>
    <property type="match status" value="1"/>
</dbReference>
<dbReference type="GeneID" id="102805826"/>